<dbReference type="GO" id="GO:0051087">
    <property type="term" value="F:protein-folding chaperone binding"/>
    <property type="evidence" value="ECO:0007669"/>
    <property type="project" value="InterPro"/>
</dbReference>
<dbReference type="GO" id="GO:0006457">
    <property type="term" value="P:protein folding"/>
    <property type="evidence" value="ECO:0007669"/>
    <property type="project" value="InterPro"/>
</dbReference>
<organism evidence="6 8">
    <name type="scientific">Candidatus Iainarchaeum sp</name>
    <dbReference type="NCBI Taxonomy" id="3101447"/>
    <lineage>
        <taxon>Archaea</taxon>
        <taxon>Candidatus Iainarchaeota</taxon>
        <taxon>Candidatus Iainarchaeia</taxon>
        <taxon>Candidatus Iainarchaeales</taxon>
        <taxon>Candidatus Iainarchaeaceae</taxon>
        <taxon>Candidatus Iainarchaeum</taxon>
    </lineage>
</organism>
<dbReference type="PRINTS" id="PR00773">
    <property type="entry name" value="GRPEPROTEIN"/>
</dbReference>
<reference evidence="8" key="1">
    <citation type="journal article" date="2020" name="bioRxiv">
        <title>A rank-normalized archaeal taxonomy based on genome phylogeny resolves widespread incomplete and uneven classifications.</title>
        <authorList>
            <person name="Rinke C."/>
            <person name="Chuvochina M."/>
            <person name="Mussig A.J."/>
            <person name="Chaumeil P.-A."/>
            <person name="Waite D.W."/>
            <person name="Whitman W.B."/>
            <person name="Parks D.H."/>
            <person name="Hugenholtz P."/>
        </authorList>
    </citation>
    <scope>NUCLEOTIDE SEQUENCE [LARGE SCALE GENOMIC DNA]</scope>
</reference>
<evidence type="ECO:0000313" key="6">
    <source>
        <dbReference type="EMBL" id="HIH16926.1"/>
    </source>
</evidence>
<keyword evidence="2 3" id="KW-0143">Chaperone</keyword>
<dbReference type="Proteomes" id="UP000678237">
    <property type="component" value="Unassembled WGS sequence"/>
</dbReference>
<dbReference type="PANTHER" id="PTHR21237">
    <property type="entry name" value="GRPE PROTEIN"/>
    <property type="match status" value="1"/>
</dbReference>
<dbReference type="Gene3D" id="3.90.20.20">
    <property type="match status" value="1"/>
</dbReference>
<reference evidence="7" key="3">
    <citation type="submission" date="2021-05" db="EMBL/GenBank/DDBJ databases">
        <title>Protein family content uncovers lineage relationships and bacterial pathway maintenance mechanisms in DPANN archaea.</title>
        <authorList>
            <person name="Castelle C.J."/>
            <person name="Meheust R."/>
            <person name="Jaffe A.L."/>
            <person name="Seitz K."/>
            <person name="Gong X."/>
            <person name="Baker B.J."/>
            <person name="Banfield J.F."/>
        </authorList>
    </citation>
    <scope>NUCLEOTIDE SEQUENCE</scope>
    <source>
        <strain evidence="7">RIFCSPLOWO2_01_FULL_58_19</strain>
    </source>
</reference>
<evidence type="ECO:0000256" key="3">
    <source>
        <dbReference type="RuleBase" id="RU000639"/>
    </source>
</evidence>
<gene>
    <name evidence="6" type="ORF">HA252_05985</name>
    <name evidence="7" type="ORF">J4203_04375</name>
</gene>
<dbReference type="GO" id="GO:0000774">
    <property type="term" value="F:adenyl-nucleotide exchange factor activity"/>
    <property type="evidence" value="ECO:0007669"/>
    <property type="project" value="InterPro"/>
</dbReference>
<comment type="similarity">
    <text evidence="1 4">Belongs to the GrpE family.</text>
</comment>
<comment type="function">
    <text evidence="3">Participates actively in the response to hyperosmotic and heat shock by preventing the aggregation of stress-denatured proteins, in association with DnaK and GrpE. It is the nucleotide exchange factor for DnaK and may function as a thermosensor. Unfolded proteins bind initially to DnaJ; upon interaction with the DnaJ-bound protein, DnaK hydrolyzes its bound ATP, resulting in the formation of a stable complex. GrpE releases ADP from DnaK; ATP binding to DnaK triggers the release of the substrate protein, thus completing the reaction cycle. Several rounds of ATP-dependent interactions between DnaJ, DnaK and GrpE are required for fully efficient folding.</text>
</comment>
<dbReference type="CDD" id="cd00446">
    <property type="entry name" value="GrpE"/>
    <property type="match status" value="1"/>
</dbReference>
<dbReference type="GO" id="GO:0042803">
    <property type="term" value="F:protein homodimerization activity"/>
    <property type="evidence" value="ECO:0007669"/>
    <property type="project" value="InterPro"/>
</dbReference>
<dbReference type="InterPro" id="IPR013805">
    <property type="entry name" value="GrpE_CC"/>
</dbReference>
<dbReference type="AlphaFoldDB" id="A0A7J4JNZ6"/>
<accession>A0A7J4JNZ6</accession>
<evidence type="ECO:0000256" key="4">
    <source>
        <dbReference type="RuleBase" id="RU004478"/>
    </source>
</evidence>
<evidence type="ECO:0000256" key="2">
    <source>
        <dbReference type="ARBA" id="ARBA00023186"/>
    </source>
</evidence>
<dbReference type="Pfam" id="PF01025">
    <property type="entry name" value="GrpE"/>
    <property type="match status" value="1"/>
</dbReference>
<dbReference type="SUPFAM" id="SSF51064">
    <property type="entry name" value="Head domain of nucleotide exchange factor GrpE"/>
    <property type="match status" value="1"/>
</dbReference>
<dbReference type="InterPro" id="IPR000740">
    <property type="entry name" value="GrpE"/>
</dbReference>
<dbReference type="SUPFAM" id="SSF58014">
    <property type="entry name" value="Coiled-coil domain of nucleotide exchange factor GrpE"/>
    <property type="match status" value="1"/>
</dbReference>
<feature type="region of interest" description="Disordered" evidence="5">
    <location>
        <begin position="1"/>
        <end position="20"/>
    </location>
</feature>
<reference evidence="7" key="2">
    <citation type="submission" date="2021-03" db="EMBL/GenBank/DDBJ databases">
        <authorList>
            <person name="Jaffe A."/>
        </authorList>
    </citation>
    <scope>NUCLEOTIDE SEQUENCE</scope>
    <source>
        <strain evidence="7">RIFCSPLOWO2_01_FULL_58_19</strain>
    </source>
</reference>
<dbReference type="PROSITE" id="PS01071">
    <property type="entry name" value="GRPE"/>
    <property type="match status" value="1"/>
</dbReference>
<evidence type="ECO:0000313" key="8">
    <source>
        <dbReference type="Proteomes" id="UP000564964"/>
    </source>
</evidence>
<dbReference type="PANTHER" id="PTHR21237:SF23">
    <property type="entry name" value="GRPE PROTEIN HOMOLOG, MITOCHONDRIAL"/>
    <property type="match status" value="1"/>
</dbReference>
<keyword evidence="3" id="KW-0346">Stress response</keyword>
<name>A0A7J4JNZ6_9ARCH</name>
<dbReference type="Gene3D" id="2.30.22.10">
    <property type="entry name" value="Head domain of nucleotide exchange factor GrpE"/>
    <property type="match status" value="1"/>
</dbReference>
<dbReference type="Proteomes" id="UP000564964">
    <property type="component" value="Unassembled WGS sequence"/>
</dbReference>
<dbReference type="EMBL" id="DUGH01000144">
    <property type="protein sequence ID" value="HIH16926.1"/>
    <property type="molecule type" value="Genomic_DNA"/>
</dbReference>
<dbReference type="InterPro" id="IPR009012">
    <property type="entry name" value="GrpE_head"/>
</dbReference>
<dbReference type="HAMAP" id="MF_01151">
    <property type="entry name" value="GrpE"/>
    <property type="match status" value="1"/>
</dbReference>
<comment type="caution">
    <text evidence="6">The sequence shown here is derived from an EMBL/GenBank/DDBJ whole genome shotgun (WGS) entry which is preliminary data.</text>
</comment>
<sequence>MKEGKPGKAGEPSASLAEDRVKELTETLQRLQAEFENASKRMERERNEFLAYANAAFVRELLPFVDSLEQAGNEEGVKLLRKQFLDILGRHGFMEIKCVGEKFDPSLHEVMLNAVDAGKPDGLVLEELQKGYALRDLVLRPSKVRVNKLS</sequence>
<evidence type="ECO:0000256" key="5">
    <source>
        <dbReference type="SAM" id="MobiDB-lite"/>
    </source>
</evidence>
<protein>
    <recommendedName>
        <fullName evidence="3">Protein GrpE</fullName>
    </recommendedName>
</protein>
<proteinExistence type="inferred from homology"/>
<evidence type="ECO:0000256" key="1">
    <source>
        <dbReference type="ARBA" id="ARBA00009054"/>
    </source>
</evidence>
<dbReference type="GO" id="GO:0051082">
    <property type="term" value="F:unfolded protein binding"/>
    <property type="evidence" value="ECO:0007669"/>
    <property type="project" value="TreeGrafter"/>
</dbReference>
<evidence type="ECO:0000313" key="7">
    <source>
        <dbReference type="EMBL" id="MBS3063084.1"/>
    </source>
</evidence>
<dbReference type="EMBL" id="JAGVWE010000004">
    <property type="protein sequence ID" value="MBS3063084.1"/>
    <property type="molecule type" value="Genomic_DNA"/>
</dbReference>